<dbReference type="InterPro" id="IPR024344">
    <property type="entry name" value="MDMPI_metal-binding"/>
</dbReference>
<dbReference type="Gene3D" id="1.20.120.450">
    <property type="entry name" value="dinb family like domain"/>
    <property type="match status" value="1"/>
</dbReference>
<dbReference type="Pfam" id="PF11716">
    <property type="entry name" value="MDMPI_N"/>
    <property type="match status" value="1"/>
</dbReference>
<dbReference type="EMBL" id="CP063450">
    <property type="protein sequence ID" value="QOV97021.1"/>
    <property type="molecule type" value="Genomic_DNA"/>
</dbReference>
<dbReference type="Proteomes" id="UP000593818">
    <property type="component" value="Chromosome"/>
</dbReference>
<dbReference type="InterPro" id="IPR017517">
    <property type="entry name" value="Maleyloyr_isom"/>
</dbReference>
<dbReference type="AlphaFoldDB" id="A0A7M2XJ58"/>
<keyword evidence="3" id="KW-1185">Reference proteome</keyword>
<evidence type="ECO:0000313" key="3">
    <source>
        <dbReference type="Proteomes" id="UP000593818"/>
    </source>
</evidence>
<reference evidence="2 3" key="1">
    <citation type="submission" date="2020-10" db="EMBL/GenBank/DDBJ databases">
        <title>Whole genome sequence of oil-degrading bacteria Rhodococcus pyridinivorans strain 5Ap.</title>
        <authorList>
            <person name="Akhremchuk A.E."/>
            <person name="Valentovich L.N."/>
            <person name="Charniauskaya M.I."/>
            <person name="Bukliarevich H.A."/>
            <person name="Titok M.A."/>
        </authorList>
    </citation>
    <scope>NUCLEOTIDE SEQUENCE [LARGE SCALE GENOMIC DNA]</scope>
    <source>
        <strain evidence="2 3">5Ap</strain>
    </source>
</reference>
<dbReference type="GO" id="GO:0016853">
    <property type="term" value="F:isomerase activity"/>
    <property type="evidence" value="ECO:0007669"/>
    <property type="project" value="UniProtKB-KW"/>
</dbReference>
<dbReference type="RefSeq" id="WP_193902133.1">
    <property type="nucleotide sequence ID" value="NZ_CP063450.1"/>
</dbReference>
<dbReference type="InterPro" id="IPR034660">
    <property type="entry name" value="DinB/YfiT-like"/>
</dbReference>
<gene>
    <name evidence="2" type="ORF">INP59_13560</name>
</gene>
<dbReference type="GO" id="GO:0046872">
    <property type="term" value="F:metal ion binding"/>
    <property type="evidence" value="ECO:0007669"/>
    <property type="project" value="InterPro"/>
</dbReference>
<keyword evidence="2" id="KW-0670">Pyruvate</keyword>
<evidence type="ECO:0000313" key="2">
    <source>
        <dbReference type="EMBL" id="QOV97021.1"/>
    </source>
</evidence>
<organism evidence="2 3">
    <name type="scientific">Rhodococcus pyridinivorans</name>
    <dbReference type="NCBI Taxonomy" id="103816"/>
    <lineage>
        <taxon>Bacteria</taxon>
        <taxon>Bacillati</taxon>
        <taxon>Actinomycetota</taxon>
        <taxon>Actinomycetes</taxon>
        <taxon>Mycobacteriales</taxon>
        <taxon>Nocardiaceae</taxon>
        <taxon>Rhodococcus</taxon>
    </lineage>
</organism>
<keyword evidence="2" id="KW-0413">Isomerase</keyword>
<dbReference type="SUPFAM" id="SSF109854">
    <property type="entry name" value="DinB/YfiT-like putative metalloenzymes"/>
    <property type="match status" value="1"/>
</dbReference>
<sequence length="215" mass="23524">MNVDDIWNAIDEQRVRTADLLEQLTDDEWSRPSLCEGWTVRDVAAHLTLQQLTVVDLVRMALRHPGGVNTIIRESSRHRARQPTAELIADLRGMIGSRRHNVGITPLETMIDLLVHGQDIAIPLQRDLPMPPDAAAAGASRLWSTRGTGKARVFADVPLDGFRLTATDAEWSSGSGPEVRGPISAILLLLSGRRAGLSRLEGDGAGELRRRLAHA</sequence>
<accession>A0A7M2XJ58</accession>
<evidence type="ECO:0000259" key="1">
    <source>
        <dbReference type="Pfam" id="PF11716"/>
    </source>
</evidence>
<proteinExistence type="predicted"/>
<dbReference type="NCBIfam" id="TIGR03083">
    <property type="entry name" value="maleylpyruvate isomerase family mycothiol-dependent enzyme"/>
    <property type="match status" value="1"/>
</dbReference>
<protein>
    <submittedName>
        <fullName evidence="2">Maleylpyruvate isomerase family mycothiol-dependent enzyme</fullName>
    </submittedName>
</protein>
<feature type="domain" description="Mycothiol-dependent maleylpyruvate isomerase metal-binding" evidence="1">
    <location>
        <begin position="12"/>
        <end position="99"/>
    </location>
</feature>
<name>A0A7M2XJ58_9NOCA</name>